<dbReference type="Proteomes" id="UP000324800">
    <property type="component" value="Unassembled WGS sequence"/>
</dbReference>
<comment type="caution">
    <text evidence="1">The sequence shown here is derived from an EMBL/GenBank/DDBJ whole genome shotgun (WGS) entry which is preliminary data.</text>
</comment>
<proteinExistence type="predicted"/>
<gene>
    <name evidence="1" type="ORF">EZS28_030607</name>
</gene>
<protein>
    <submittedName>
        <fullName evidence="1">Uncharacterized protein</fullName>
    </submittedName>
</protein>
<evidence type="ECO:0000313" key="2">
    <source>
        <dbReference type="Proteomes" id="UP000324800"/>
    </source>
</evidence>
<organism evidence="1 2">
    <name type="scientific">Streblomastix strix</name>
    <dbReference type="NCBI Taxonomy" id="222440"/>
    <lineage>
        <taxon>Eukaryota</taxon>
        <taxon>Metamonada</taxon>
        <taxon>Preaxostyla</taxon>
        <taxon>Oxymonadida</taxon>
        <taxon>Streblomastigidae</taxon>
        <taxon>Streblomastix</taxon>
    </lineage>
</organism>
<reference evidence="1 2" key="1">
    <citation type="submission" date="2019-03" db="EMBL/GenBank/DDBJ databases">
        <title>Single cell metagenomics reveals metabolic interactions within the superorganism composed of flagellate Streblomastix strix and complex community of Bacteroidetes bacteria on its surface.</title>
        <authorList>
            <person name="Treitli S.C."/>
            <person name="Kolisko M."/>
            <person name="Husnik F."/>
            <person name="Keeling P."/>
            <person name="Hampl V."/>
        </authorList>
    </citation>
    <scope>NUCLEOTIDE SEQUENCE [LARGE SCALE GENOMIC DNA]</scope>
    <source>
        <strain evidence="1">ST1C</strain>
    </source>
</reference>
<accession>A0A5J4UT76</accession>
<dbReference type="AlphaFoldDB" id="A0A5J4UT76"/>
<name>A0A5J4UT76_9EUKA</name>
<dbReference type="EMBL" id="SNRW01012405">
    <property type="protein sequence ID" value="KAA6373866.1"/>
    <property type="molecule type" value="Genomic_DNA"/>
</dbReference>
<sequence length="175" mass="20371">MEEDDGDEPFDMKKYEDEEKLHRDFVSINRRVNKAGKRVIMLHSTSDSFENVMKQITSAVILASQREVTTFAGSSELYGGPRLIVQYANGHTQQQNMTMNMNYGWNQNRIGSSQQYSNQQMRHLPLYQNDYQDPTCPWTPDSLPDAPPHENKFIRPKNMQIQMQIQQQRCAHSNT</sequence>
<evidence type="ECO:0000313" key="1">
    <source>
        <dbReference type="EMBL" id="KAA6373866.1"/>
    </source>
</evidence>